<evidence type="ECO:0000313" key="9">
    <source>
        <dbReference type="EMBL" id="RDW83644.1"/>
    </source>
</evidence>
<dbReference type="Pfam" id="PF00075">
    <property type="entry name" value="RNase_H"/>
    <property type="match status" value="1"/>
</dbReference>
<dbReference type="GeneID" id="38114340"/>
<feature type="domain" description="RNase H type-1" evidence="8">
    <location>
        <begin position="1"/>
        <end position="160"/>
    </location>
</feature>
<evidence type="ECO:0000256" key="6">
    <source>
        <dbReference type="ARBA" id="ARBA00022759"/>
    </source>
</evidence>
<keyword evidence="6" id="KW-0255">Endonuclease</keyword>
<evidence type="ECO:0000256" key="4">
    <source>
        <dbReference type="ARBA" id="ARBA00022722"/>
    </source>
</evidence>
<evidence type="ECO:0000259" key="8">
    <source>
        <dbReference type="PROSITE" id="PS50879"/>
    </source>
</evidence>
<comment type="catalytic activity">
    <reaction evidence="1">
        <text>Endonucleolytic cleavage to 5'-phosphomonoester.</text>
        <dbReference type="EC" id="3.1.26.4"/>
    </reaction>
</comment>
<dbReference type="SUPFAM" id="SSF53098">
    <property type="entry name" value="Ribonuclease H-like"/>
    <property type="match status" value="1"/>
</dbReference>
<comment type="similarity">
    <text evidence="2">Belongs to the RNase H family.</text>
</comment>
<evidence type="ECO:0000256" key="2">
    <source>
        <dbReference type="ARBA" id="ARBA00005300"/>
    </source>
</evidence>
<dbReference type="InterPro" id="IPR002156">
    <property type="entry name" value="RNaseH_domain"/>
</dbReference>
<dbReference type="GO" id="GO:0004523">
    <property type="term" value="F:RNA-DNA hybrid ribonuclease activity"/>
    <property type="evidence" value="ECO:0007669"/>
    <property type="project" value="UniProtKB-EC"/>
</dbReference>
<dbReference type="Proteomes" id="UP000256690">
    <property type="component" value="Unassembled WGS sequence"/>
</dbReference>
<evidence type="ECO:0000256" key="5">
    <source>
        <dbReference type="ARBA" id="ARBA00022723"/>
    </source>
</evidence>
<dbReference type="InterPro" id="IPR012337">
    <property type="entry name" value="RNaseH-like_sf"/>
</dbReference>
<dbReference type="EC" id="3.1.26.4" evidence="3"/>
<reference evidence="9 10" key="1">
    <citation type="journal article" date="2018" name="IMA Fungus">
        <title>IMA Genome-F 9: Draft genome sequence of Annulohypoxylon stygium, Aspergillus mulundensis, Berkeleyomyces basicola (syn. Thielaviopsis basicola), Ceratocystis smalleyi, two Cercospora beticola strains, Coleophoma cylindrospora, Fusarium fracticaudum, Phialophora cf. hyalina, and Morchella septimelata.</title>
        <authorList>
            <person name="Wingfield B.D."/>
            <person name="Bills G.F."/>
            <person name="Dong Y."/>
            <person name="Huang W."/>
            <person name="Nel W.J."/>
            <person name="Swalarsk-Parry B.S."/>
            <person name="Vaghefi N."/>
            <person name="Wilken P.M."/>
            <person name="An Z."/>
            <person name="de Beer Z.W."/>
            <person name="De Vos L."/>
            <person name="Chen L."/>
            <person name="Duong T.A."/>
            <person name="Gao Y."/>
            <person name="Hammerbacher A."/>
            <person name="Kikkert J.R."/>
            <person name="Li Y."/>
            <person name="Li H."/>
            <person name="Li K."/>
            <person name="Li Q."/>
            <person name="Liu X."/>
            <person name="Ma X."/>
            <person name="Naidoo K."/>
            <person name="Pethybridge S.J."/>
            <person name="Sun J."/>
            <person name="Steenkamp E.T."/>
            <person name="van der Nest M.A."/>
            <person name="van Wyk S."/>
            <person name="Wingfield M.J."/>
            <person name="Xiong C."/>
            <person name="Yue Q."/>
            <person name="Zhang X."/>
        </authorList>
    </citation>
    <scope>NUCLEOTIDE SEQUENCE [LARGE SCALE GENOMIC DNA]</scope>
    <source>
        <strain evidence="9 10">DSM 5745</strain>
    </source>
</reference>
<gene>
    <name evidence="9" type="ORF">DSM5745_03970</name>
</gene>
<dbReference type="Gene3D" id="3.30.420.10">
    <property type="entry name" value="Ribonuclease H-like superfamily/Ribonuclease H"/>
    <property type="match status" value="1"/>
</dbReference>
<dbReference type="AlphaFoldDB" id="A0A3D8SC37"/>
<accession>A0A3D8SC37</accession>
<organism evidence="9 10">
    <name type="scientific">Aspergillus mulundensis</name>
    <dbReference type="NCBI Taxonomy" id="1810919"/>
    <lineage>
        <taxon>Eukaryota</taxon>
        <taxon>Fungi</taxon>
        <taxon>Dikarya</taxon>
        <taxon>Ascomycota</taxon>
        <taxon>Pezizomycotina</taxon>
        <taxon>Eurotiomycetes</taxon>
        <taxon>Eurotiomycetidae</taxon>
        <taxon>Eurotiales</taxon>
        <taxon>Aspergillaceae</taxon>
        <taxon>Aspergillus</taxon>
        <taxon>Aspergillus subgen. Nidulantes</taxon>
    </lineage>
</organism>
<dbReference type="PROSITE" id="PS50879">
    <property type="entry name" value="RNASE_H_1"/>
    <property type="match status" value="1"/>
</dbReference>
<protein>
    <recommendedName>
        <fullName evidence="3">ribonuclease H</fullName>
        <ecNumber evidence="3">3.1.26.4</ecNumber>
    </recommendedName>
</protein>
<evidence type="ECO:0000256" key="3">
    <source>
        <dbReference type="ARBA" id="ARBA00012180"/>
    </source>
</evidence>
<keyword evidence="7" id="KW-0378">Hydrolase</keyword>
<name>A0A3D8SC37_9EURO</name>
<evidence type="ECO:0000256" key="7">
    <source>
        <dbReference type="ARBA" id="ARBA00022801"/>
    </source>
</evidence>
<comment type="caution">
    <text evidence="9">The sequence shown here is derived from an EMBL/GenBank/DDBJ whole genome shotgun (WGS) entry which is preliminary data.</text>
</comment>
<dbReference type="STRING" id="1810919.A0A3D8SC37"/>
<dbReference type="OrthoDB" id="245563at2759"/>
<keyword evidence="10" id="KW-1185">Reference proteome</keyword>
<dbReference type="GO" id="GO:0043137">
    <property type="term" value="P:DNA replication, removal of RNA primer"/>
    <property type="evidence" value="ECO:0007669"/>
    <property type="project" value="TreeGrafter"/>
</dbReference>
<dbReference type="EMBL" id="PVWQ01000004">
    <property type="protein sequence ID" value="RDW83644.1"/>
    <property type="molecule type" value="Genomic_DNA"/>
</dbReference>
<dbReference type="PANTHER" id="PTHR10642:SF26">
    <property type="entry name" value="RIBONUCLEASE H1"/>
    <property type="match status" value="1"/>
</dbReference>
<evidence type="ECO:0000256" key="1">
    <source>
        <dbReference type="ARBA" id="ARBA00000077"/>
    </source>
</evidence>
<proteinExistence type="inferred from homology"/>
<dbReference type="GO" id="GO:0046872">
    <property type="term" value="F:metal ion binding"/>
    <property type="evidence" value="ECO:0007669"/>
    <property type="project" value="UniProtKB-KW"/>
</dbReference>
<dbReference type="GO" id="GO:0003676">
    <property type="term" value="F:nucleic acid binding"/>
    <property type="evidence" value="ECO:0007669"/>
    <property type="project" value="InterPro"/>
</dbReference>
<dbReference type="InterPro" id="IPR050092">
    <property type="entry name" value="RNase_H"/>
</dbReference>
<dbReference type="RefSeq" id="XP_026604982.1">
    <property type="nucleotide sequence ID" value="XM_026745986.1"/>
</dbReference>
<sequence length="160" mass="18368">MPYKMEIFTDGGCRNNGQPGATGAAAAVFQFLNRTQTLTRYLSEAESPTSQRAELTGIIIALEEALRKYNRLYFYPYLQVTIYSDSQYAVRCMTVWRATWVQNGWRNSNGDPVANTDLLWEALQLQEEIEKNGVVHYAWIPRTQNTMADAAVNQRLDQRY</sequence>
<keyword evidence="4" id="KW-0540">Nuclease</keyword>
<dbReference type="PANTHER" id="PTHR10642">
    <property type="entry name" value="RIBONUCLEASE H1"/>
    <property type="match status" value="1"/>
</dbReference>
<keyword evidence="5" id="KW-0479">Metal-binding</keyword>
<dbReference type="InterPro" id="IPR036397">
    <property type="entry name" value="RNaseH_sf"/>
</dbReference>
<evidence type="ECO:0000313" key="10">
    <source>
        <dbReference type="Proteomes" id="UP000256690"/>
    </source>
</evidence>